<name>A0A9N8CYF3_9ENTR</name>
<dbReference type="Proteomes" id="UP000837205">
    <property type="component" value="Unassembled WGS sequence"/>
</dbReference>
<evidence type="ECO:0000313" key="2">
    <source>
        <dbReference type="EMBL" id="CAC9259431.1"/>
    </source>
</evidence>
<comment type="caution">
    <text evidence="1">The sequence shown here is derived from an EMBL/GenBank/DDBJ whole genome shotgun (WGS) entry which is preliminary data.</text>
</comment>
<evidence type="ECO:0000313" key="4">
    <source>
        <dbReference type="Proteomes" id="UP000837205"/>
    </source>
</evidence>
<organism evidence="1 3">
    <name type="scientific">Citrobacter werkmanii</name>
    <dbReference type="NCBI Taxonomy" id="67827"/>
    <lineage>
        <taxon>Bacteria</taxon>
        <taxon>Pseudomonadati</taxon>
        <taxon>Pseudomonadota</taxon>
        <taxon>Gammaproteobacteria</taxon>
        <taxon>Enterobacterales</taxon>
        <taxon>Enterobacteriaceae</taxon>
        <taxon>Citrobacter</taxon>
        <taxon>Citrobacter freundii complex</taxon>
    </lineage>
</organism>
<evidence type="ECO:0000313" key="1">
    <source>
        <dbReference type="EMBL" id="CAB5600397.1"/>
    </source>
</evidence>
<keyword evidence="4" id="KW-1185">Reference proteome</keyword>
<dbReference type="AlphaFoldDB" id="A0A9N8CYF3"/>
<sequence length="32" mass="3994">MKPKIVPVTRYTRFRFGRVEHVRKHMRSLPNR</sequence>
<dbReference type="EMBL" id="CAIIUA010000003">
    <property type="protein sequence ID" value="CAC9259431.1"/>
    <property type="molecule type" value="Genomic_DNA"/>
</dbReference>
<gene>
    <name evidence="1" type="ORF">GHA_05104</name>
    <name evidence="2" type="ORF">TML_05619</name>
</gene>
<reference evidence="1" key="1">
    <citation type="submission" date="2020-05" db="EMBL/GenBank/DDBJ databases">
        <authorList>
            <person name="Delgado-Blas J."/>
        </authorList>
    </citation>
    <scope>NUCLEOTIDE SEQUENCE</scope>
    <source>
        <strain evidence="1">BB1459</strain>
        <strain evidence="2">BB1480</strain>
    </source>
</reference>
<protein>
    <submittedName>
        <fullName evidence="1">Uncharacterized protein</fullName>
    </submittedName>
</protein>
<proteinExistence type="predicted"/>
<dbReference type="Proteomes" id="UP000834503">
    <property type="component" value="Unassembled WGS sequence"/>
</dbReference>
<accession>A0A9N8CYF3</accession>
<evidence type="ECO:0000313" key="3">
    <source>
        <dbReference type="Proteomes" id="UP000834503"/>
    </source>
</evidence>
<dbReference type="EMBL" id="CAHPQX010000036">
    <property type="protein sequence ID" value="CAB5600397.1"/>
    <property type="molecule type" value="Genomic_DNA"/>
</dbReference>